<dbReference type="Proteomes" id="UP000269669">
    <property type="component" value="Unassembled WGS sequence"/>
</dbReference>
<evidence type="ECO:0000313" key="2">
    <source>
        <dbReference type="EMBL" id="RSL16611.1"/>
    </source>
</evidence>
<proteinExistence type="predicted"/>
<evidence type="ECO:0000259" key="1">
    <source>
        <dbReference type="Pfam" id="PF12867"/>
    </source>
</evidence>
<dbReference type="SUPFAM" id="SSF109854">
    <property type="entry name" value="DinB/YfiT-like putative metalloenzymes"/>
    <property type="match status" value="1"/>
</dbReference>
<reference evidence="2 3" key="1">
    <citation type="submission" date="2018-12" db="EMBL/GenBank/DDBJ databases">
        <title>Sequencing of bacterial isolates from soil warming experiment in Harvard Forest, Massachusetts, USA.</title>
        <authorList>
            <person name="Deangelis K."/>
        </authorList>
    </citation>
    <scope>NUCLEOTIDE SEQUENCE [LARGE SCALE GENOMIC DNA]</scope>
    <source>
        <strain evidence="2 3">EB153</strain>
    </source>
</reference>
<dbReference type="Pfam" id="PF12867">
    <property type="entry name" value="DinB_2"/>
    <property type="match status" value="1"/>
</dbReference>
<comment type="caution">
    <text evidence="2">The sequence shown here is derived from an EMBL/GenBank/DDBJ whole genome shotgun (WGS) entry which is preliminary data.</text>
</comment>
<feature type="domain" description="DinB-like" evidence="1">
    <location>
        <begin position="31"/>
        <end position="157"/>
    </location>
</feature>
<accession>A0A3R9PS08</accession>
<gene>
    <name evidence="2" type="ORF">EDE15_2132</name>
</gene>
<dbReference type="InterPro" id="IPR034660">
    <property type="entry name" value="DinB/YfiT-like"/>
</dbReference>
<dbReference type="Gene3D" id="1.20.120.450">
    <property type="entry name" value="dinb family like domain"/>
    <property type="match status" value="1"/>
</dbReference>
<dbReference type="AlphaFoldDB" id="A0A3R9PS08"/>
<dbReference type="InterPro" id="IPR024775">
    <property type="entry name" value="DinB-like"/>
</dbReference>
<dbReference type="OrthoDB" id="9793216at2"/>
<sequence length="167" mass="18970">MGVTYTQGTDPLWLEPVELSERLARVVRGAMPWLATLSEEDASQSENEGQWSVKQVVGHLTDSAVNNLGRIVRMQRDPDQYLPGYDQMEWVRAQHYAERDWAEVLGLWFALNEHVVWTIAHLEKSTLAHRGEVAGSPITLGFLIEDYVAHMQHHLRAMKGWVEPGIG</sequence>
<protein>
    <submittedName>
        <fullName evidence="2">DinB family protein</fullName>
    </submittedName>
</protein>
<keyword evidence="3" id="KW-1185">Reference proteome</keyword>
<evidence type="ECO:0000313" key="3">
    <source>
        <dbReference type="Proteomes" id="UP000269669"/>
    </source>
</evidence>
<dbReference type="RefSeq" id="WP_125485193.1">
    <property type="nucleotide sequence ID" value="NZ_RSDW01000001.1"/>
</dbReference>
<dbReference type="EMBL" id="RSDW01000001">
    <property type="protein sequence ID" value="RSL16611.1"/>
    <property type="molecule type" value="Genomic_DNA"/>
</dbReference>
<name>A0A3R9PS08_9BACT</name>
<organism evidence="2 3">
    <name type="scientific">Edaphobacter aggregans</name>
    <dbReference type="NCBI Taxonomy" id="570835"/>
    <lineage>
        <taxon>Bacteria</taxon>
        <taxon>Pseudomonadati</taxon>
        <taxon>Acidobacteriota</taxon>
        <taxon>Terriglobia</taxon>
        <taxon>Terriglobales</taxon>
        <taxon>Acidobacteriaceae</taxon>
        <taxon>Edaphobacter</taxon>
    </lineage>
</organism>